<keyword evidence="3" id="KW-1185">Reference proteome</keyword>
<sequence length="530" mass="58331">MSTPITRSKTSSSIDKTSTTSSRLSIAERIQKTETLLKSFCSHIIYIPNVNATLNHQLFALIKKGYSLNTLAKSLVICQISLRSLLITNTPLSEKEMTLLTSSCEDISSSGSSGIQLRNTTSQTEQEKSSLPSTSILPLTALPIKKRPLQEKTTDEEQKVKRAKLSSPTPSRSKEETLPVSQTSESCVASLISSNSSDAIWNASSIRFLLKNVAKRTLIERTSRLLPCESVACSTPHNVCSTCQLTLMVDLKLKKTAIIQLEKLLQFTSLEALEAALLKNSFSKSAILTSDLGFSNLNLAFLIKDCNIGDAICIDRGSNPGKLLNLYLEMLQVVHLGTTTPLVKLMKQIWDNSPPIELTVPTFEANILMIESSGIVIRITQSYLEELIADAERLLRYSSTTSHRTSSYRRKMSADFQQTSSLLAMYTLMAMIHHQEGKKYCIETPQGLAVPQTIVKHVFYAVLASNTTCSILISLSKPSMQPMKGITFPADEAKILSESLLAFSRRNLINAPRLGKLSGFASLTSFYLGN</sequence>
<evidence type="ECO:0000313" key="2">
    <source>
        <dbReference type="EMBL" id="EQM63096.1"/>
    </source>
</evidence>
<protein>
    <submittedName>
        <fullName evidence="2">Uncharacterized protein</fullName>
    </submittedName>
</protein>
<organism evidence="2 3">
    <name type="scientific">Chlamydia ibidis 10-1398/6</name>
    <dbReference type="NCBI Taxonomy" id="1046581"/>
    <lineage>
        <taxon>Bacteria</taxon>
        <taxon>Pseudomonadati</taxon>
        <taxon>Chlamydiota</taxon>
        <taxon>Chlamydiia</taxon>
        <taxon>Chlamydiales</taxon>
        <taxon>Chlamydiaceae</taxon>
        <taxon>Chlamydia/Chlamydophila group</taxon>
        <taxon>Chlamydia</taxon>
    </lineage>
</organism>
<name>A0ABP2XF20_9CHLA</name>
<comment type="caution">
    <text evidence="2">The sequence shown here is derived from an EMBL/GenBank/DDBJ whole genome shotgun (WGS) entry which is preliminary data.</text>
</comment>
<feature type="region of interest" description="Disordered" evidence="1">
    <location>
        <begin position="147"/>
        <end position="181"/>
    </location>
</feature>
<evidence type="ECO:0000256" key="1">
    <source>
        <dbReference type="SAM" id="MobiDB-lite"/>
    </source>
</evidence>
<dbReference type="Proteomes" id="UP000016064">
    <property type="component" value="Unassembled WGS sequence"/>
</dbReference>
<feature type="compositionally biased region" description="Basic and acidic residues" evidence="1">
    <location>
        <begin position="148"/>
        <end position="160"/>
    </location>
</feature>
<reference evidence="2 3" key="1">
    <citation type="submission" date="2013-07" db="EMBL/GenBank/DDBJ databases">
        <title>Isolation of a new Chlamydia species from the feral Sacred Ibis (Threskiornis aethiopicus): Chlamydia ibidis.</title>
        <authorList>
            <person name="Vorimore F."/>
            <person name="Hsia R.-C."/>
            <person name="Huot-Creasy H."/>
            <person name="Bastian S."/>
            <person name="Deruyter L."/>
            <person name="Passet A."/>
            <person name="Sachse K."/>
            <person name="Bavoil P."/>
            <person name="Myers G."/>
            <person name="Laroucau K."/>
        </authorList>
    </citation>
    <scope>NUCLEOTIDE SEQUENCE [LARGE SCALE GENOMIC DNA]</scope>
    <source>
        <strain evidence="2 3">10-1398/6</strain>
    </source>
</reference>
<accession>A0ABP2XF20</accession>
<feature type="region of interest" description="Disordered" evidence="1">
    <location>
        <begin position="106"/>
        <end position="132"/>
    </location>
</feature>
<evidence type="ECO:0000313" key="3">
    <source>
        <dbReference type="Proteomes" id="UP000016064"/>
    </source>
</evidence>
<dbReference type="EMBL" id="APJW01000001">
    <property type="protein sequence ID" value="EQM63096.1"/>
    <property type="molecule type" value="Genomic_DNA"/>
</dbReference>
<proteinExistence type="predicted"/>
<dbReference type="RefSeq" id="WP_020370720.1">
    <property type="nucleotide sequence ID" value="NZ_APJW01000001.1"/>
</dbReference>
<gene>
    <name evidence="2" type="ORF">H359_0067</name>
</gene>